<reference evidence="1" key="1">
    <citation type="submission" date="2023-04" db="EMBL/GenBank/DDBJ databases">
        <title>Ambrosiozyma monospora NBRC 10751.</title>
        <authorList>
            <person name="Ichikawa N."/>
            <person name="Sato H."/>
            <person name="Tonouchi N."/>
        </authorList>
    </citation>
    <scope>NUCLEOTIDE SEQUENCE</scope>
    <source>
        <strain evidence="1">NBRC 10751</strain>
    </source>
</reference>
<evidence type="ECO:0000313" key="1">
    <source>
        <dbReference type="EMBL" id="GME99347.1"/>
    </source>
</evidence>
<gene>
    <name evidence="1" type="ORF">Amon02_001069300</name>
</gene>
<name>A0ACB5U178_AMBMO</name>
<comment type="caution">
    <text evidence="1">The sequence shown here is derived from an EMBL/GenBank/DDBJ whole genome shotgun (WGS) entry which is preliminary data.</text>
</comment>
<proteinExistence type="predicted"/>
<evidence type="ECO:0000313" key="2">
    <source>
        <dbReference type="Proteomes" id="UP001165064"/>
    </source>
</evidence>
<accession>A0ACB5U178</accession>
<organism evidence="1 2">
    <name type="scientific">Ambrosiozyma monospora</name>
    <name type="common">Yeast</name>
    <name type="synonym">Endomycopsis monosporus</name>
    <dbReference type="NCBI Taxonomy" id="43982"/>
    <lineage>
        <taxon>Eukaryota</taxon>
        <taxon>Fungi</taxon>
        <taxon>Dikarya</taxon>
        <taxon>Ascomycota</taxon>
        <taxon>Saccharomycotina</taxon>
        <taxon>Pichiomycetes</taxon>
        <taxon>Pichiales</taxon>
        <taxon>Pichiaceae</taxon>
        <taxon>Ambrosiozyma</taxon>
    </lineage>
</organism>
<dbReference type="Proteomes" id="UP001165064">
    <property type="component" value="Unassembled WGS sequence"/>
</dbReference>
<protein>
    <submittedName>
        <fullName evidence="1">Unnamed protein product</fullName>
    </submittedName>
</protein>
<dbReference type="EMBL" id="BSXS01010951">
    <property type="protein sequence ID" value="GME99347.1"/>
    <property type="molecule type" value="Genomic_DNA"/>
</dbReference>
<keyword evidence="2" id="KW-1185">Reference proteome</keyword>
<sequence>MALTNLQIAGIAGVGIAGIYALSRGSGGSMQNKTAFKFPSYKFAKLNLVEKTHLTHNVDHYTFALASGSPLTQIPVTAPVLLKMPTGETRPFTPIYNSDKTHLHFAIKNYNRSASGALSKVPVGSTDVSIAGPLPHIDLQNTEDKFKQVYLIGAGAGITPLWSFLNSSLSKSGSQTKLKLIYSNHSKDDIIFKNEIDELKKKYPDRFDVVHVLNKGDQAANYTGRLNSEILKKEIDNVSPDAKVLVCGPPQFISMVAGMKKGPPFAQGKFGGALKEIGFTKDQVVKF</sequence>